<name>A0A943V1D3_9ACTN</name>
<organism evidence="3 4">
    <name type="scientific">Slackia piriformis</name>
    <dbReference type="NCBI Taxonomy" id="626934"/>
    <lineage>
        <taxon>Bacteria</taxon>
        <taxon>Bacillati</taxon>
        <taxon>Actinomycetota</taxon>
        <taxon>Coriobacteriia</taxon>
        <taxon>Eggerthellales</taxon>
        <taxon>Eggerthellaceae</taxon>
        <taxon>Slackia</taxon>
    </lineage>
</organism>
<dbReference type="GO" id="GO:0003700">
    <property type="term" value="F:DNA-binding transcription factor activity"/>
    <property type="evidence" value="ECO:0007669"/>
    <property type="project" value="TreeGrafter"/>
</dbReference>
<evidence type="ECO:0000259" key="2">
    <source>
        <dbReference type="PROSITE" id="PS50943"/>
    </source>
</evidence>
<dbReference type="EMBL" id="JAGZSV010000162">
    <property type="protein sequence ID" value="MBS6941338.1"/>
    <property type="molecule type" value="Genomic_DNA"/>
</dbReference>
<dbReference type="PANTHER" id="PTHR46797">
    <property type="entry name" value="HTH-TYPE TRANSCRIPTIONAL REGULATOR"/>
    <property type="match status" value="1"/>
</dbReference>
<reference evidence="3" key="1">
    <citation type="submission" date="2021-02" db="EMBL/GenBank/DDBJ databases">
        <title>Infant gut strain persistence is associated with maternal origin, phylogeny, and functional potential including surface adhesion and iron acquisition.</title>
        <authorList>
            <person name="Lou Y.C."/>
        </authorList>
    </citation>
    <scope>NUCLEOTIDE SEQUENCE</scope>
    <source>
        <strain evidence="3">L2_039_000G1_dasL2_039_000G1_concoct_11</strain>
    </source>
</reference>
<dbReference type="PROSITE" id="PS50943">
    <property type="entry name" value="HTH_CROC1"/>
    <property type="match status" value="1"/>
</dbReference>
<dbReference type="GO" id="GO:0005829">
    <property type="term" value="C:cytosol"/>
    <property type="evidence" value="ECO:0007669"/>
    <property type="project" value="TreeGrafter"/>
</dbReference>
<dbReference type="InterPro" id="IPR050807">
    <property type="entry name" value="TransReg_Diox_bact_type"/>
</dbReference>
<dbReference type="GO" id="GO:0003677">
    <property type="term" value="F:DNA binding"/>
    <property type="evidence" value="ECO:0007669"/>
    <property type="project" value="UniProtKB-KW"/>
</dbReference>
<gene>
    <name evidence="3" type="ORF">KH142_07685</name>
</gene>
<dbReference type="Proteomes" id="UP000727506">
    <property type="component" value="Unassembled WGS sequence"/>
</dbReference>
<protein>
    <submittedName>
        <fullName evidence="3">Helix-turn-helix transcriptional regulator</fullName>
    </submittedName>
</protein>
<evidence type="ECO:0000313" key="4">
    <source>
        <dbReference type="Proteomes" id="UP000727506"/>
    </source>
</evidence>
<dbReference type="InterPro" id="IPR010982">
    <property type="entry name" value="Lambda_DNA-bd_dom_sf"/>
</dbReference>
<dbReference type="AlphaFoldDB" id="A0A943V1D3"/>
<sequence length="72" mass="7783">MTNFKKAVGHRIRVARTDARMTQEDLAKASGVSPTGIVNIENGYSSPTLENAYKIAKAIGCTVNDLCGWGQR</sequence>
<feature type="domain" description="HTH cro/C1-type" evidence="2">
    <location>
        <begin position="12"/>
        <end position="66"/>
    </location>
</feature>
<evidence type="ECO:0000256" key="1">
    <source>
        <dbReference type="ARBA" id="ARBA00023125"/>
    </source>
</evidence>
<dbReference type="Pfam" id="PF01381">
    <property type="entry name" value="HTH_3"/>
    <property type="match status" value="1"/>
</dbReference>
<dbReference type="SMART" id="SM00530">
    <property type="entry name" value="HTH_XRE"/>
    <property type="match status" value="1"/>
</dbReference>
<dbReference type="CDD" id="cd00093">
    <property type="entry name" value="HTH_XRE"/>
    <property type="match status" value="1"/>
</dbReference>
<dbReference type="PANTHER" id="PTHR46797:SF1">
    <property type="entry name" value="METHYLPHOSPHONATE SYNTHASE"/>
    <property type="match status" value="1"/>
</dbReference>
<keyword evidence="1" id="KW-0238">DNA-binding</keyword>
<accession>A0A943V1D3</accession>
<dbReference type="InterPro" id="IPR001387">
    <property type="entry name" value="Cro/C1-type_HTH"/>
</dbReference>
<comment type="caution">
    <text evidence="3">The sequence shown here is derived from an EMBL/GenBank/DDBJ whole genome shotgun (WGS) entry which is preliminary data.</text>
</comment>
<proteinExistence type="predicted"/>
<evidence type="ECO:0000313" key="3">
    <source>
        <dbReference type="EMBL" id="MBS6941338.1"/>
    </source>
</evidence>
<dbReference type="Gene3D" id="1.10.260.40">
    <property type="entry name" value="lambda repressor-like DNA-binding domains"/>
    <property type="match status" value="1"/>
</dbReference>
<dbReference type="SUPFAM" id="SSF47413">
    <property type="entry name" value="lambda repressor-like DNA-binding domains"/>
    <property type="match status" value="1"/>
</dbReference>